<dbReference type="Proteomes" id="UP000250385">
    <property type="component" value="Unassembled WGS sequence"/>
</dbReference>
<proteinExistence type="predicted"/>
<organism evidence="1 2">
    <name type="scientific">Escherichia coli</name>
    <dbReference type="NCBI Taxonomy" id="562"/>
    <lineage>
        <taxon>Bacteria</taxon>
        <taxon>Pseudomonadati</taxon>
        <taxon>Pseudomonadota</taxon>
        <taxon>Gammaproteobacteria</taxon>
        <taxon>Enterobacterales</taxon>
        <taxon>Enterobacteriaceae</taxon>
        <taxon>Escherichia</taxon>
    </lineage>
</organism>
<dbReference type="AlphaFoldDB" id="A0AB38ERN1"/>
<accession>A0AB38ERN1</accession>
<dbReference type="EMBL" id="UASG01000002">
    <property type="protein sequence ID" value="SPX27862.1"/>
    <property type="molecule type" value="Genomic_DNA"/>
</dbReference>
<comment type="caution">
    <text evidence="1">The sequence shown here is derived from an EMBL/GenBank/DDBJ whole genome shotgun (WGS) entry which is preliminary data.</text>
</comment>
<name>A0AB38ERN1_ECOLX</name>
<evidence type="ECO:0000313" key="2">
    <source>
        <dbReference type="Proteomes" id="UP000250385"/>
    </source>
</evidence>
<evidence type="ECO:0000313" key="1">
    <source>
        <dbReference type="EMBL" id="SPX27862.1"/>
    </source>
</evidence>
<dbReference type="RefSeq" id="WP_024224210.1">
    <property type="nucleotide sequence ID" value="NZ_AP027162.1"/>
</dbReference>
<gene>
    <name evidence="1" type="ORF">NCTC10279_00023</name>
</gene>
<protein>
    <submittedName>
        <fullName evidence="1">Uncharacterized protein</fullName>
    </submittedName>
</protein>
<sequence length="95" mass="11119">MLVENVHLTKRYDDLAQLLPPQLEKLISIIDKNRFCDKIANTPRISNRETTAEYAHELPELTNHSALAHASLCLELIFYIRLKKNKNQKMSMIHY</sequence>
<reference evidence="1 2" key="1">
    <citation type="submission" date="2018-06" db="EMBL/GenBank/DDBJ databases">
        <authorList>
            <consortium name="Pathogen Informatics"/>
            <person name="Doyle S."/>
        </authorList>
    </citation>
    <scope>NUCLEOTIDE SEQUENCE [LARGE SCALE GENOMIC DNA]</scope>
    <source>
        <strain evidence="1 2">NCTC10279</strain>
    </source>
</reference>